<dbReference type="EMBL" id="JADCNN020000026">
    <property type="protein sequence ID" value="MBM6998036.1"/>
    <property type="molecule type" value="Genomic_DNA"/>
</dbReference>
<sequence length="345" mass="38249">MISTSSRMIGVLLAQVGTPSEPTAKAVRPFLRRFLSDRRVIDYPPLLWQPLLRGVILAVRPKRSARLYASIWGDEGSPLLSISRLQQAGLQQRLGDRYKVELGFAYSEPDIAQAMSRLEAAGADRILVLPLYPQYSSTTTAAIYDAACFAALGKDRRTGPSAKRFVPELRLAGAFFDHPGYIRAMQMHLTSLLQRLPQPPDRFLLSFHGIPQRYANGGDPYPEQCRETARLLAEAMGWTSEQWDLAYQSRFGPETWLGPSTGEQLQRLADSGAKRPLVYAPGFVTDCLETLHELGVEAREDFAARTEGAAGGDGLTVAPCLNDRQEWLDLLAEVVRNNAKGWTDT</sequence>
<reference evidence="9 10" key="1">
    <citation type="submission" date="2021-01" db="EMBL/GenBank/DDBJ databases">
        <title>Paenibacillus sp.nov. isolated from the rhizosphere soil of tomato plant.</title>
        <authorList>
            <person name="Thin K.K."/>
            <person name="Zhang X."/>
            <person name="He S."/>
        </authorList>
    </citation>
    <scope>NUCLEOTIDE SEQUENCE [LARGE SCALE GENOMIC DNA]</scope>
    <source>
        <strain evidence="9 10">DXFW5</strain>
    </source>
</reference>
<keyword evidence="4 7" id="KW-0456">Lyase</keyword>
<evidence type="ECO:0000256" key="2">
    <source>
        <dbReference type="ARBA" id="ARBA00023004"/>
    </source>
</evidence>
<evidence type="ECO:0000313" key="10">
    <source>
        <dbReference type="Proteomes" id="UP001516620"/>
    </source>
</evidence>
<dbReference type="HAMAP" id="MF_00323">
    <property type="entry name" value="Ferrochelatase"/>
    <property type="match status" value="1"/>
</dbReference>
<proteinExistence type="inferred from homology"/>
<evidence type="ECO:0000256" key="6">
    <source>
        <dbReference type="ARBA" id="ARBA00024536"/>
    </source>
</evidence>
<dbReference type="InterPro" id="IPR001015">
    <property type="entry name" value="Ferrochelatase"/>
</dbReference>
<keyword evidence="10" id="KW-1185">Reference proteome</keyword>
<evidence type="ECO:0000256" key="5">
    <source>
        <dbReference type="ARBA" id="ARBA00023244"/>
    </source>
</evidence>
<comment type="catalytic activity">
    <reaction evidence="6">
        <text>Fe-coproporphyrin III + 2 H(+) = coproporphyrin III + Fe(2+)</text>
        <dbReference type="Rhea" id="RHEA:49572"/>
        <dbReference type="ChEBI" id="CHEBI:15378"/>
        <dbReference type="ChEBI" id="CHEBI:29033"/>
        <dbReference type="ChEBI" id="CHEBI:68438"/>
        <dbReference type="ChEBI" id="CHEBI:131725"/>
        <dbReference type="EC" id="4.99.1.9"/>
    </reaction>
    <physiologicalReaction direction="right-to-left" evidence="6">
        <dbReference type="Rhea" id="RHEA:49574"/>
    </physiologicalReaction>
</comment>
<comment type="caution">
    <text evidence="7">Lacks conserved residue(s) required for the propagation of feature annotation.</text>
</comment>
<comment type="function">
    <text evidence="7 8">Involved in coproporphyrin-dependent heme b biosynthesis. Catalyzes the insertion of ferrous iron into coproporphyrin III to form Fe-coproporphyrin III.</text>
</comment>
<keyword evidence="7 8" id="KW-0963">Cytoplasm</keyword>
<dbReference type="InterPro" id="IPR033644">
    <property type="entry name" value="Ferrochelatase_C"/>
</dbReference>
<evidence type="ECO:0000256" key="7">
    <source>
        <dbReference type="HAMAP-Rule" id="MF_00323"/>
    </source>
</evidence>
<evidence type="ECO:0000256" key="8">
    <source>
        <dbReference type="RuleBase" id="RU000607"/>
    </source>
</evidence>
<dbReference type="PROSITE" id="PS00534">
    <property type="entry name" value="FERROCHELATASE"/>
    <property type="match status" value="1"/>
</dbReference>
<dbReference type="EC" id="4.99.1.9" evidence="7"/>
<accession>A0ABS2HB82</accession>
<evidence type="ECO:0000256" key="4">
    <source>
        <dbReference type="ARBA" id="ARBA00023239"/>
    </source>
</evidence>
<organism evidence="9 10">
    <name type="scientific">Paenibacillus rhizolycopersici</name>
    <dbReference type="NCBI Taxonomy" id="2780073"/>
    <lineage>
        <taxon>Bacteria</taxon>
        <taxon>Bacillati</taxon>
        <taxon>Bacillota</taxon>
        <taxon>Bacilli</taxon>
        <taxon>Bacillales</taxon>
        <taxon>Paenibacillaceae</taxon>
        <taxon>Paenibacillus</taxon>
    </lineage>
</organism>
<keyword evidence="2 7" id="KW-0408">Iron</keyword>
<dbReference type="NCBIfam" id="TIGR00109">
    <property type="entry name" value="hemH"/>
    <property type="match status" value="1"/>
</dbReference>
<dbReference type="InterPro" id="IPR019772">
    <property type="entry name" value="Ferrochelatase_AS"/>
</dbReference>
<feature type="binding site" evidence="7">
    <location>
        <position position="208"/>
    </location>
    <ligand>
        <name>Fe(2+)</name>
        <dbReference type="ChEBI" id="CHEBI:29033"/>
    </ligand>
</feature>
<dbReference type="CDD" id="cd00419">
    <property type="entry name" value="Ferrochelatase_C"/>
    <property type="match status" value="1"/>
</dbReference>
<evidence type="ECO:0000313" key="9">
    <source>
        <dbReference type="EMBL" id="MBM6998036.1"/>
    </source>
</evidence>
<dbReference type="CDD" id="cd03411">
    <property type="entry name" value="Ferrochelatase_N"/>
    <property type="match status" value="1"/>
</dbReference>
<dbReference type="RefSeq" id="WP_193417030.1">
    <property type="nucleotide sequence ID" value="NZ_JADCNN020000026.1"/>
</dbReference>
<evidence type="ECO:0000256" key="1">
    <source>
        <dbReference type="ARBA" id="ARBA00004744"/>
    </source>
</evidence>
<comment type="similarity">
    <text evidence="7 8">Belongs to the ferrochelatase family.</text>
</comment>
<dbReference type="Proteomes" id="UP001516620">
    <property type="component" value="Unassembled WGS sequence"/>
</dbReference>
<dbReference type="SUPFAM" id="SSF53800">
    <property type="entry name" value="Chelatase"/>
    <property type="match status" value="1"/>
</dbReference>
<evidence type="ECO:0000256" key="3">
    <source>
        <dbReference type="ARBA" id="ARBA00023133"/>
    </source>
</evidence>
<keyword evidence="7" id="KW-0479">Metal-binding</keyword>
<dbReference type="Gene3D" id="3.40.50.1400">
    <property type="match status" value="2"/>
</dbReference>
<name>A0ABS2HB82_9BACL</name>
<comment type="pathway">
    <text evidence="1 7 8">Porphyrin-containing compound metabolism; protoheme biosynthesis.</text>
</comment>
<comment type="subcellular location">
    <subcellularLocation>
        <location evidence="7 8">Cytoplasm</location>
    </subcellularLocation>
</comment>
<protein>
    <recommendedName>
        <fullName evidence="7">Coproporphyrin III ferrochelatase</fullName>
        <ecNumber evidence="7">4.99.1.9</ecNumber>
    </recommendedName>
</protein>
<dbReference type="PANTHER" id="PTHR11108:SF1">
    <property type="entry name" value="FERROCHELATASE, MITOCHONDRIAL"/>
    <property type="match status" value="1"/>
</dbReference>
<dbReference type="Pfam" id="PF00762">
    <property type="entry name" value="Ferrochelatase"/>
    <property type="match status" value="1"/>
</dbReference>
<dbReference type="GO" id="GO:0016829">
    <property type="term" value="F:lyase activity"/>
    <property type="evidence" value="ECO:0007669"/>
    <property type="project" value="UniProtKB-KW"/>
</dbReference>
<keyword evidence="5 7" id="KW-0627">Porphyrin biosynthesis</keyword>
<dbReference type="PANTHER" id="PTHR11108">
    <property type="entry name" value="FERROCHELATASE"/>
    <property type="match status" value="1"/>
</dbReference>
<dbReference type="InterPro" id="IPR033659">
    <property type="entry name" value="Ferrochelatase_N"/>
</dbReference>
<gene>
    <name evidence="9" type="primary">hemH</name>
    <name evidence="7" type="synonym">cpfC</name>
    <name evidence="9" type="ORF">IM700_020410</name>
</gene>
<comment type="caution">
    <text evidence="9">The sequence shown here is derived from an EMBL/GenBank/DDBJ whole genome shotgun (WGS) entry which is preliminary data.</text>
</comment>
<feature type="binding site" evidence="7">
    <location>
        <position position="289"/>
    </location>
    <ligand>
        <name>Fe(2+)</name>
        <dbReference type="ChEBI" id="CHEBI:29033"/>
    </ligand>
</feature>
<keyword evidence="3 7" id="KW-0350">Heme biosynthesis</keyword>